<reference evidence="1 2" key="1">
    <citation type="submission" date="2017-04" db="EMBL/GenBank/DDBJ databases">
        <authorList>
            <person name="Afonso C.L."/>
            <person name="Miller P.J."/>
            <person name="Scott M.A."/>
            <person name="Spackman E."/>
            <person name="Goraichik I."/>
            <person name="Dimitrov K.M."/>
            <person name="Suarez D.L."/>
            <person name="Swayne D.E."/>
        </authorList>
    </citation>
    <scope>NUCLEOTIDE SEQUENCE [LARGE SCALE GENOMIC DNA]</scope>
    <source>
        <strain evidence="1 2">DSM 11622</strain>
    </source>
</reference>
<name>A0A1W1VIZ0_9BACT</name>
<evidence type="ECO:0000313" key="1">
    <source>
        <dbReference type="EMBL" id="SMB93349.1"/>
    </source>
</evidence>
<organism evidence="1 2">
    <name type="scientific">Hymenobacter roseosalivarius DSM 11622</name>
    <dbReference type="NCBI Taxonomy" id="645990"/>
    <lineage>
        <taxon>Bacteria</taxon>
        <taxon>Pseudomonadati</taxon>
        <taxon>Bacteroidota</taxon>
        <taxon>Cytophagia</taxon>
        <taxon>Cytophagales</taxon>
        <taxon>Hymenobacteraceae</taxon>
        <taxon>Hymenobacter</taxon>
    </lineage>
</organism>
<sequence>MQRSAKHLANGNLIKKAVILSLSKHLYRFVVTILITNQ</sequence>
<accession>A0A1W1VIZ0</accession>
<protein>
    <submittedName>
        <fullName evidence="1">Uncharacterized protein</fullName>
    </submittedName>
</protein>
<dbReference type="EMBL" id="FWWW01000063">
    <property type="protein sequence ID" value="SMB93349.1"/>
    <property type="molecule type" value="Genomic_DNA"/>
</dbReference>
<proteinExistence type="predicted"/>
<gene>
    <name evidence="1" type="ORF">SAMN00120144_3534</name>
</gene>
<dbReference type="STRING" id="645990.SAMN00120144_3534"/>
<dbReference type="Proteomes" id="UP000192266">
    <property type="component" value="Unassembled WGS sequence"/>
</dbReference>
<evidence type="ECO:0000313" key="2">
    <source>
        <dbReference type="Proteomes" id="UP000192266"/>
    </source>
</evidence>
<keyword evidence="2" id="KW-1185">Reference proteome</keyword>
<dbReference type="AlphaFoldDB" id="A0A1W1VIZ0"/>